<sequence length="453" mass="50975">MSDIPSQIGNYRIIRELGRGATATVYLAESPVYPEPVALKFIRFDDKSKDEAKWNRRLLKLLKAEKSVASRLQHPHIIRIFDGVVEEKYAYVVMEYFAGQSLEKFCDFANLMPIHRTIGIVFKCCMALDYAYRQGVVHRDIKPANIMVDDNDNVKITDFGLAMNINKRVDTDSTFIMGVGSPAYMSPEQIKSYPLNQKTDLYSLGVVLFHLLTGRLPFRAKNPAQLIYKIINAEPPSVCQLQPDLPELMEQVIRKALEKDLYSRYKNGAEFAKDLSAVRYKIVDDKFVPPDTSRFGQLRKMPFFTEFEDVELWEALRISRWRVIEAGTILVREGDQDQRFGLLIEGTVELAAGGKRICEIEAGEAFGETAYLDGIDHKHMFTVTSVSDVTFLEISPAALALATEETLEAFRARLTTTMTKRLAALAQSVGAHAPEATRGKGMAAGIDLQLVDD</sequence>
<dbReference type="Pfam" id="PF00027">
    <property type="entry name" value="cNMP_binding"/>
    <property type="match status" value="1"/>
</dbReference>
<evidence type="ECO:0000256" key="5">
    <source>
        <dbReference type="ARBA" id="ARBA00022741"/>
    </source>
</evidence>
<dbReference type="InterPro" id="IPR017441">
    <property type="entry name" value="Protein_kinase_ATP_BS"/>
</dbReference>
<dbReference type="CDD" id="cd14014">
    <property type="entry name" value="STKc_PknB_like"/>
    <property type="match status" value="1"/>
</dbReference>
<name>A0A6C1B635_9RHOO</name>
<evidence type="ECO:0000259" key="10">
    <source>
        <dbReference type="PROSITE" id="PS50011"/>
    </source>
</evidence>
<dbReference type="Proteomes" id="UP000501991">
    <property type="component" value="Chromosome"/>
</dbReference>
<feature type="binding site" evidence="9">
    <location>
        <position position="40"/>
    </location>
    <ligand>
        <name>ATP</name>
        <dbReference type="ChEBI" id="CHEBI:30616"/>
    </ligand>
</feature>
<dbReference type="InterPro" id="IPR045269">
    <property type="entry name" value="Atg1-like"/>
</dbReference>
<dbReference type="InterPro" id="IPR014710">
    <property type="entry name" value="RmlC-like_jellyroll"/>
</dbReference>
<dbReference type="KEGG" id="azq:G3580_11285"/>
<dbReference type="PROSITE" id="PS50042">
    <property type="entry name" value="CNMP_BINDING_3"/>
    <property type="match status" value="1"/>
</dbReference>
<dbReference type="PANTHER" id="PTHR24348:SF68">
    <property type="entry name" value="SERINE_THREONINE-PROTEIN KINASE ATG1C"/>
    <property type="match status" value="1"/>
</dbReference>
<dbReference type="FunFam" id="1.10.510.10:FF:000021">
    <property type="entry name" value="Serine/threonine protein kinase"/>
    <property type="match status" value="1"/>
</dbReference>
<evidence type="ECO:0000259" key="11">
    <source>
        <dbReference type="PROSITE" id="PS50042"/>
    </source>
</evidence>
<dbReference type="SMART" id="SM00220">
    <property type="entry name" value="S_TKc"/>
    <property type="match status" value="1"/>
</dbReference>
<keyword evidence="3" id="KW-0140">cGMP</keyword>
<dbReference type="PROSITE" id="PS00108">
    <property type="entry name" value="PROTEIN_KINASE_ST"/>
    <property type="match status" value="1"/>
</dbReference>
<dbReference type="Gene3D" id="3.30.200.20">
    <property type="entry name" value="Phosphorylase Kinase, domain 1"/>
    <property type="match status" value="1"/>
</dbReference>
<dbReference type="Pfam" id="PF00069">
    <property type="entry name" value="Pkinase"/>
    <property type="match status" value="1"/>
</dbReference>
<protein>
    <recommendedName>
        <fullName evidence="1">non-specific serine/threonine protein kinase</fullName>
        <ecNumber evidence="1">2.7.11.1</ecNumber>
    </recommendedName>
</protein>
<evidence type="ECO:0000256" key="7">
    <source>
        <dbReference type="ARBA" id="ARBA00022840"/>
    </source>
</evidence>
<accession>A0A6C1B635</accession>
<dbReference type="SMART" id="SM00100">
    <property type="entry name" value="cNMP"/>
    <property type="match status" value="1"/>
</dbReference>
<dbReference type="PROSITE" id="PS00107">
    <property type="entry name" value="PROTEIN_KINASE_ATP"/>
    <property type="match status" value="1"/>
</dbReference>
<dbReference type="InterPro" id="IPR018490">
    <property type="entry name" value="cNMP-bd_dom_sf"/>
</dbReference>
<keyword evidence="7 9" id="KW-0067">ATP-binding</keyword>
<organism evidence="12 13">
    <name type="scientific">Nitrogeniibacter mangrovi</name>
    <dbReference type="NCBI Taxonomy" id="2016596"/>
    <lineage>
        <taxon>Bacteria</taxon>
        <taxon>Pseudomonadati</taxon>
        <taxon>Pseudomonadota</taxon>
        <taxon>Betaproteobacteria</taxon>
        <taxon>Rhodocyclales</taxon>
        <taxon>Zoogloeaceae</taxon>
        <taxon>Nitrogeniibacter</taxon>
    </lineage>
</organism>
<dbReference type="RefSeq" id="WP_173765567.1">
    <property type="nucleotide sequence ID" value="NZ_CP048836.1"/>
</dbReference>
<dbReference type="GO" id="GO:0005524">
    <property type="term" value="F:ATP binding"/>
    <property type="evidence" value="ECO:0007669"/>
    <property type="project" value="UniProtKB-UniRule"/>
</dbReference>
<evidence type="ECO:0000256" key="1">
    <source>
        <dbReference type="ARBA" id="ARBA00012513"/>
    </source>
</evidence>
<dbReference type="PROSITE" id="PS50011">
    <property type="entry name" value="PROTEIN_KINASE_DOM"/>
    <property type="match status" value="1"/>
</dbReference>
<gene>
    <name evidence="12" type="ORF">G3580_11285</name>
</gene>
<keyword evidence="5 9" id="KW-0547">Nucleotide-binding</keyword>
<dbReference type="EC" id="2.7.11.1" evidence="1"/>
<keyword evidence="6 12" id="KW-0418">Kinase</keyword>
<dbReference type="GO" id="GO:0005737">
    <property type="term" value="C:cytoplasm"/>
    <property type="evidence" value="ECO:0007669"/>
    <property type="project" value="TreeGrafter"/>
</dbReference>
<dbReference type="SUPFAM" id="SSF51206">
    <property type="entry name" value="cAMP-binding domain-like"/>
    <property type="match status" value="1"/>
</dbReference>
<dbReference type="Gene3D" id="2.60.120.10">
    <property type="entry name" value="Jelly Rolls"/>
    <property type="match status" value="1"/>
</dbReference>
<proteinExistence type="predicted"/>
<dbReference type="InterPro" id="IPR008271">
    <property type="entry name" value="Ser/Thr_kinase_AS"/>
</dbReference>
<keyword evidence="8" id="KW-0142">cGMP-binding</keyword>
<reference evidence="12 13" key="1">
    <citation type="submission" date="2020-02" db="EMBL/GenBank/DDBJ databases">
        <title>Nitrogenibacter mangrovi gen. nov., sp. nov. isolated from mangrove sediment, a denitrifying betaproteobacterium.</title>
        <authorList>
            <person name="Liao H."/>
            <person name="Tian Y."/>
        </authorList>
    </citation>
    <scope>NUCLEOTIDE SEQUENCE [LARGE SCALE GENOMIC DNA]</scope>
    <source>
        <strain evidence="12 13">M9-3-2</strain>
    </source>
</reference>
<dbReference type="GO" id="GO:0004674">
    <property type="term" value="F:protein serine/threonine kinase activity"/>
    <property type="evidence" value="ECO:0007669"/>
    <property type="project" value="UniProtKB-KW"/>
</dbReference>
<evidence type="ECO:0000256" key="6">
    <source>
        <dbReference type="ARBA" id="ARBA00022777"/>
    </source>
</evidence>
<dbReference type="InterPro" id="IPR000719">
    <property type="entry name" value="Prot_kinase_dom"/>
</dbReference>
<evidence type="ECO:0000256" key="3">
    <source>
        <dbReference type="ARBA" id="ARBA00022535"/>
    </source>
</evidence>
<evidence type="ECO:0000256" key="2">
    <source>
        <dbReference type="ARBA" id="ARBA00022527"/>
    </source>
</evidence>
<evidence type="ECO:0000313" key="12">
    <source>
        <dbReference type="EMBL" id="QID18168.1"/>
    </source>
</evidence>
<evidence type="ECO:0000313" key="13">
    <source>
        <dbReference type="Proteomes" id="UP000501991"/>
    </source>
</evidence>
<evidence type="ECO:0000256" key="4">
    <source>
        <dbReference type="ARBA" id="ARBA00022679"/>
    </source>
</evidence>
<feature type="domain" description="Cyclic nucleotide-binding" evidence="11">
    <location>
        <begin position="303"/>
        <end position="395"/>
    </location>
</feature>
<keyword evidence="13" id="KW-1185">Reference proteome</keyword>
<feature type="domain" description="Protein kinase" evidence="10">
    <location>
        <begin position="11"/>
        <end position="288"/>
    </location>
</feature>
<evidence type="ECO:0000256" key="9">
    <source>
        <dbReference type="PROSITE-ProRule" id="PRU10141"/>
    </source>
</evidence>
<dbReference type="PANTHER" id="PTHR24348">
    <property type="entry name" value="SERINE/THREONINE-PROTEIN KINASE UNC-51-RELATED"/>
    <property type="match status" value="1"/>
</dbReference>
<dbReference type="GO" id="GO:0030553">
    <property type="term" value="F:cGMP binding"/>
    <property type="evidence" value="ECO:0007669"/>
    <property type="project" value="UniProtKB-KW"/>
</dbReference>
<evidence type="ECO:0000256" key="8">
    <source>
        <dbReference type="ARBA" id="ARBA00022992"/>
    </source>
</evidence>
<dbReference type="InterPro" id="IPR011009">
    <property type="entry name" value="Kinase-like_dom_sf"/>
</dbReference>
<keyword evidence="4" id="KW-0808">Transferase</keyword>
<dbReference type="InterPro" id="IPR000595">
    <property type="entry name" value="cNMP-bd_dom"/>
</dbReference>
<dbReference type="CDD" id="cd00038">
    <property type="entry name" value="CAP_ED"/>
    <property type="match status" value="1"/>
</dbReference>
<dbReference type="SUPFAM" id="SSF56112">
    <property type="entry name" value="Protein kinase-like (PK-like)"/>
    <property type="match status" value="1"/>
</dbReference>
<dbReference type="EMBL" id="CP048836">
    <property type="protein sequence ID" value="QID18168.1"/>
    <property type="molecule type" value="Genomic_DNA"/>
</dbReference>
<dbReference type="AlphaFoldDB" id="A0A6C1B635"/>
<dbReference type="Gene3D" id="1.10.510.10">
    <property type="entry name" value="Transferase(Phosphotransferase) domain 1"/>
    <property type="match status" value="1"/>
</dbReference>
<keyword evidence="2" id="KW-0723">Serine/threonine-protein kinase</keyword>